<keyword evidence="1" id="KW-0472">Membrane</keyword>
<name>A0ABU7LNZ0_9PROT</name>
<protein>
    <submittedName>
        <fullName evidence="2">Uncharacterized protein</fullName>
    </submittedName>
</protein>
<comment type="caution">
    <text evidence="2">The sequence shown here is derived from an EMBL/GenBank/DDBJ whole genome shotgun (WGS) entry which is preliminary data.</text>
</comment>
<organism evidence="2 3">
    <name type="scientific">Hyphobacterium lacteum</name>
    <dbReference type="NCBI Taxonomy" id="3116575"/>
    <lineage>
        <taxon>Bacteria</taxon>
        <taxon>Pseudomonadati</taxon>
        <taxon>Pseudomonadota</taxon>
        <taxon>Alphaproteobacteria</taxon>
        <taxon>Maricaulales</taxon>
        <taxon>Maricaulaceae</taxon>
        <taxon>Hyphobacterium</taxon>
    </lineage>
</organism>
<dbReference type="EMBL" id="JAZDRP010000002">
    <property type="protein sequence ID" value="MEE2525635.1"/>
    <property type="molecule type" value="Genomic_DNA"/>
</dbReference>
<evidence type="ECO:0000313" key="2">
    <source>
        <dbReference type="EMBL" id="MEE2525635.1"/>
    </source>
</evidence>
<gene>
    <name evidence="2" type="ORF">V0U79_04595</name>
</gene>
<sequence length="239" mass="26672">MILANLVKAVREQNYYAVFLEFAIVILGVVIGFQITAWNAQREDNARAAALLDRLEAEITDVLAEREGALEYFEARQRILAGFNAVLTPGSEEEGSDALCNAIDDSHIYIWGAVRIPVLEEIRDTGDIRLLTNARARNALVALDISNNTSRDRAATIRSVESIIRLQFPDLLTVLPFTEGEIEDNEWPLSCDWQGMRENPAVFNAISNNYDRLGALLNLRQRENEALRAALDALADARS</sequence>
<proteinExistence type="predicted"/>
<accession>A0ABU7LNZ0</accession>
<reference evidence="2 3" key="1">
    <citation type="submission" date="2024-01" db="EMBL/GenBank/DDBJ databases">
        <title>Hyphobacterium bacterium isolated from marine sediment.</title>
        <authorList>
            <person name="Zhao S."/>
        </authorList>
    </citation>
    <scope>NUCLEOTIDE SEQUENCE [LARGE SCALE GENOMIC DNA]</scope>
    <source>
        <strain evidence="3">HN65</strain>
    </source>
</reference>
<keyword evidence="1" id="KW-1133">Transmembrane helix</keyword>
<feature type="transmembrane region" description="Helical" evidence="1">
    <location>
        <begin position="15"/>
        <end position="38"/>
    </location>
</feature>
<dbReference type="RefSeq" id="WP_330198294.1">
    <property type="nucleotide sequence ID" value="NZ_JAZDRP010000002.1"/>
</dbReference>
<dbReference type="Proteomes" id="UP001354971">
    <property type="component" value="Unassembled WGS sequence"/>
</dbReference>
<evidence type="ECO:0000256" key="1">
    <source>
        <dbReference type="SAM" id="Phobius"/>
    </source>
</evidence>
<evidence type="ECO:0000313" key="3">
    <source>
        <dbReference type="Proteomes" id="UP001354971"/>
    </source>
</evidence>
<keyword evidence="1" id="KW-0812">Transmembrane</keyword>
<keyword evidence="3" id="KW-1185">Reference proteome</keyword>